<evidence type="ECO:0000256" key="6">
    <source>
        <dbReference type="ARBA" id="ARBA00023136"/>
    </source>
</evidence>
<keyword evidence="4 7" id="KW-0812">Transmembrane</keyword>
<organism evidence="9 10">
    <name type="scientific">Dulcicalothrix desertica PCC 7102</name>
    <dbReference type="NCBI Taxonomy" id="232991"/>
    <lineage>
        <taxon>Bacteria</taxon>
        <taxon>Bacillati</taxon>
        <taxon>Cyanobacteriota</taxon>
        <taxon>Cyanophyceae</taxon>
        <taxon>Nostocales</taxon>
        <taxon>Calotrichaceae</taxon>
        <taxon>Dulcicalothrix</taxon>
    </lineage>
</organism>
<accession>A0A3S1C1P1</accession>
<dbReference type="Proteomes" id="UP000271624">
    <property type="component" value="Unassembled WGS sequence"/>
</dbReference>
<keyword evidence="7" id="KW-0813">Transport</keyword>
<dbReference type="AlphaFoldDB" id="A0A3S1C1P1"/>
<keyword evidence="6 8" id="KW-0472">Membrane</keyword>
<reference evidence="9" key="1">
    <citation type="submission" date="2018-12" db="EMBL/GenBank/DDBJ databases">
        <authorList>
            <person name="Will S."/>
            <person name="Neumann-Schaal M."/>
            <person name="Henke P."/>
        </authorList>
    </citation>
    <scope>NUCLEOTIDE SEQUENCE</scope>
    <source>
        <strain evidence="9">PCC 7102</strain>
    </source>
</reference>
<dbReference type="InterPro" id="IPR003400">
    <property type="entry name" value="ExbD"/>
</dbReference>
<dbReference type="EMBL" id="RSCL01000028">
    <property type="protein sequence ID" value="RUS98658.1"/>
    <property type="molecule type" value="Genomic_DNA"/>
</dbReference>
<dbReference type="GO" id="GO:0022857">
    <property type="term" value="F:transmembrane transporter activity"/>
    <property type="evidence" value="ECO:0007669"/>
    <property type="project" value="InterPro"/>
</dbReference>
<comment type="similarity">
    <text evidence="2 7">Belongs to the ExbD/TolR family.</text>
</comment>
<dbReference type="GO" id="GO:0005886">
    <property type="term" value="C:plasma membrane"/>
    <property type="evidence" value="ECO:0007669"/>
    <property type="project" value="UniProtKB-SubCell"/>
</dbReference>
<gene>
    <name evidence="9" type="ORF">DSM106972_080440</name>
</gene>
<keyword evidence="3" id="KW-1003">Cell membrane</keyword>
<sequence length="135" mass="14598">MRLPDDQDIPAQINIVPMIDVVFAILTFFIFSSLSLTSTGGLPVDLPKAGTQQEQTLGEADIILTIDSQGQITVNDKQVDIQNLTQEVQGIVGNSQGQLVAVSADQNSNYGNFVAVMDSLRQIPGLRIAVETQRQ</sequence>
<keyword evidence="7" id="KW-0653">Protein transport</keyword>
<dbReference type="GO" id="GO:0015031">
    <property type="term" value="P:protein transport"/>
    <property type="evidence" value="ECO:0007669"/>
    <property type="project" value="UniProtKB-KW"/>
</dbReference>
<proteinExistence type="inferred from homology"/>
<feature type="transmembrane region" description="Helical" evidence="8">
    <location>
        <begin position="12"/>
        <end position="31"/>
    </location>
</feature>
<dbReference type="PANTHER" id="PTHR30558:SF3">
    <property type="entry name" value="BIOPOLYMER TRANSPORT PROTEIN EXBD-RELATED"/>
    <property type="match status" value="1"/>
</dbReference>
<evidence type="ECO:0000256" key="4">
    <source>
        <dbReference type="ARBA" id="ARBA00022692"/>
    </source>
</evidence>
<reference evidence="9" key="2">
    <citation type="journal article" date="2019" name="Genome Biol. Evol.">
        <title>Day and night: Metabolic profiles and evolutionary relationships of six axenic non-marine cyanobacteria.</title>
        <authorList>
            <person name="Will S.E."/>
            <person name="Henke P."/>
            <person name="Boedeker C."/>
            <person name="Huang S."/>
            <person name="Brinkmann H."/>
            <person name="Rohde M."/>
            <person name="Jarek M."/>
            <person name="Friedl T."/>
            <person name="Seufert S."/>
            <person name="Schumacher M."/>
            <person name="Overmann J."/>
            <person name="Neumann-Schaal M."/>
            <person name="Petersen J."/>
        </authorList>
    </citation>
    <scope>NUCLEOTIDE SEQUENCE [LARGE SCALE GENOMIC DNA]</scope>
    <source>
        <strain evidence="9">PCC 7102</strain>
    </source>
</reference>
<comment type="subcellular location">
    <subcellularLocation>
        <location evidence="1">Cell membrane</location>
        <topology evidence="1">Single-pass membrane protein</topology>
    </subcellularLocation>
    <subcellularLocation>
        <location evidence="7">Cell membrane</location>
        <topology evidence="7">Single-pass type II membrane protein</topology>
    </subcellularLocation>
</comment>
<protein>
    <submittedName>
        <fullName evidence="9">Biopolymer transporter ExbD</fullName>
    </submittedName>
</protein>
<dbReference type="PANTHER" id="PTHR30558">
    <property type="entry name" value="EXBD MEMBRANE COMPONENT OF PMF-DRIVEN MACROMOLECULE IMPORT SYSTEM"/>
    <property type="match status" value="1"/>
</dbReference>
<evidence type="ECO:0000256" key="8">
    <source>
        <dbReference type="SAM" id="Phobius"/>
    </source>
</evidence>
<evidence type="ECO:0000256" key="3">
    <source>
        <dbReference type="ARBA" id="ARBA00022475"/>
    </source>
</evidence>
<dbReference type="Gene3D" id="3.30.420.270">
    <property type="match status" value="1"/>
</dbReference>
<dbReference type="RefSeq" id="WP_073617952.1">
    <property type="nucleotide sequence ID" value="NZ_RSCL01000028.1"/>
</dbReference>
<evidence type="ECO:0000256" key="5">
    <source>
        <dbReference type="ARBA" id="ARBA00022989"/>
    </source>
</evidence>
<keyword evidence="5 8" id="KW-1133">Transmembrane helix</keyword>
<dbReference type="OrthoDB" id="9793581at2"/>
<evidence type="ECO:0000256" key="2">
    <source>
        <dbReference type="ARBA" id="ARBA00005811"/>
    </source>
</evidence>
<comment type="caution">
    <text evidence="9">The sequence shown here is derived from an EMBL/GenBank/DDBJ whole genome shotgun (WGS) entry which is preliminary data.</text>
</comment>
<keyword evidence="10" id="KW-1185">Reference proteome</keyword>
<evidence type="ECO:0000256" key="1">
    <source>
        <dbReference type="ARBA" id="ARBA00004162"/>
    </source>
</evidence>
<evidence type="ECO:0000256" key="7">
    <source>
        <dbReference type="RuleBase" id="RU003879"/>
    </source>
</evidence>
<evidence type="ECO:0000313" key="9">
    <source>
        <dbReference type="EMBL" id="RUS98658.1"/>
    </source>
</evidence>
<name>A0A3S1C1P1_9CYAN</name>
<dbReference type="Pfam" id="PF02472">
    <property type="entry name" value="ExbD"/>
    <property type="match status" value="1"/>
</dbReference>
<evidence type="ECO:0000313" key="10">
    <source>
        <dbReference type="Proteomes" id="UP000271624"/>
    </source>
</evidence>